<organism evidence="2 3">
    <name type="scientific">Treponema rectale</name>
    <dbReference type="NCBI Taxonomy" id="744512"/>
    <lineage>
        <taxon>Bacteria</taxon>
        <taxon>Pseudomonadati</taxon>
        <taxon>Spirochaetota</taxon>
        <taxon>Spirochaetia</taxon>
        <taxon>Spirochaetales</taxon>
        <taxon>Treponemataceae</taxon>
        <taxon>Treponema</taxon>
    </lineage>
</organism>
<dbReference type="PANTHER" id="PTHR37308:SF1">
    <property type="entry name" value="POLYPRENYL-PHOSPHATE TRANSPORTER"/>
    <property type="match status" value="1"/>
</dbReference>
<feature type="transmembrane region" description="Helical" evidence="1">
    <location>
        <begin position="6"/>
        <end position="34"/>
    </location>
</feature>
<dbReference type="PANTHER" id="PTHR37308">
    <property type="entry name" value="INTEGRAL MEMBRANE PROTEIN"/>
    <property type="match status" value="1"/>
</dbReference>
<feature type="transmembrane region" description="Helical" evidence="1">
    <location>
        <begin position="54"/>
        <end position="78"/>
    </location>
</feature>
<feature type="transmembrane region" description="Helical" evidence="1">
    <location>
        <begin position="228"/>
        <end position="246"/>
    </location>
</feature>
<gene>
    <name evidence="2" type="ORF">HNP77_002187</name>
</gene>
<evidence type="ECO:0000313" key="3">
    <source>
        <dbReference type="Proteomes" id="UP000578697"/>
    </source>
</evidence>
<feature type="transmembrane region" description="Helical" evidence="1">
    <location>
        <begin position="115"/>
        <end position="134"/>
    </location>
</feature>
<keyword evidence="3" id="KW-1185">Reference proteome</keyword>
<feature type="transmembrane region" description="Helical" evidence="1">
    <location>
        <begin position="84"/>
        <end position="103"/>
    </location>
</feature>
<keyword evidence="1" id="KW-1133">Transmembrane helix</keyword>
<proteinExistence type="predicted"/>
<dbReference type="Proteomes" id="UP000578697">
    <property type="component" value="Unassembled WGS sequence"/>
</dbReference>
<evidence type="ECO:0000313" key="2">
    <source>
        <dbReference type="EMBL" id="MBB5219798.1"/>
    </source>
</evidence>
<name>A0A840SI26_9SPIR</name>
<keyword evidence="1" id="KW-0812">Transmembrane</keyword>
<protein>
    <submittedName>
        <fullName evidence="2">Putative membrane protein</fullName>
    </submittedName>
</protein>
<dbReference type="Pfam" id="PF04018">
    <property type="entry name" value="VCA0040-like"/>
    <property type="match status" value="1"/>
</dbReference>
<dbReference type="RefSeq" id="WP_184653274.1">
    <property type="nucleotide sequence ID" value="NZ_JACHFR010000004.1"/>
</dbReference>
<dbReference type="AlphaFoldDB" id="A0A840SI26"/>
<dbReference type="EMBL" id="JACHFR010000004">
    <property type="protein sequence ID" value="MBB5219798.1"/>
    <property type="molecule type" value="Genomic_DNA"/>
</dbReference>
<feature type="transmembrane region" description="Helical" evidence="1">
    <location>
        <begin position="154"/>
        <end position="171"/>
    </location>
</feature>
<sequence>MELIKLILKGIVLGVANVIPGVSGGTMAVVFNVYDRIISLITPDIKKIFREWKFWLPLGCGMAAGILAFSRIITYLLGHFPVPTTWFFIGLIIGSIPLIFLRIRENSADADVRKYILLALSFIIGLAAVLSMFLFDGTENSAESVVNIHMNFKYGVLLFVSGALAAVAMIIPGISGSLLLLALGMYGIVMNAVADLNIILLLPFGSGVLFGLIAGAFLVRFMMKHIPACTYSAILGLVIGSIFLIFPGIGSGVVTVLVSLCTAAAGIALVILLK</sequence>
<comment type="caution">
    <text evidence="2">The sequence shown here is derived from an EMBL/GenBank/DDBJ whole genome shotgun (WGS) entry which is preliminary data.</text>
</comment>
<keyword evidence="1" id="KW-0472">Membrane</keyword>
<feature type="transmembrane region" description="Helical" evidence="1">
    <location>
        <begin position="252"/>
        <end position="273"/>
    </location>
</feature>
<accession>A0A840SI26</accession>
<evidence type="ECO:0000256" key="1">
    <source>
        <dbReference type="SAM" id="Phobius"/>
    </source>
</evidence>
<dbReference type="InterPro" id="IPR007163">
    <property type="entry name" value="VCA0040-like"/>
</dbReference>
<reference evidence="2 3" key="1">
    <citation type="submission" date="2020-08" db="EMBL/GenBank/DDBJ databases">
        <title>Genomic Encyclopedia of Type Strains, Phase IV (KMG-IV): sequencing the most valuable type-strain genomes for metagenomic binning, comparative biology and taxonomic classification.</title>
        <authorList>
            <person name="Goeker M."/>
        </authorList>
    </citation>
    <scope>NUCLEOTIDE SEQUENCE [LARGE SCALE GENOMIC DNA]</scope>
    <source>
        <strain evidence="2 3">DSM 103679</strain>
    </source>
</reference>
<feature type="transmembrane region" description="Helical" evidence="1">
    <location>
        <begin position="178"/>
        <end position="194"/>
    </location>
</feature>
<feature type="transmembrane region" description="Helical" evidence="1">
    <location>
        <begin position="200"/>
        <end position="221"/>
    </location>
</feature>